<evidence type="ECO:0000256" key="6">
    <source>
        <dbReference type="SAM" id="Coils"/>
    </source>
</evidence>
<dbReference type="PROSITE" id="PS50067">
    <property type="entry name" value="KINESIN_MOTOR_2"/>
    <property type="match status" value="1"/>
</dbReference>
<dbReference type="InterPro" id="IPR036961">
    <property type="entry name" value="Kinesin_motor_dom_sf"/>
</dbReference>
<dbReference type="Pfam" id="PF00225">
    <property type="entry name" value="Kinesin"/>
    <property type="match status" value="1"/>
</dbReference>
<dbReference type="OrthoDB" id="21525at2759"/>
<feature type="coiled-coil region" evidence="6">
    <location>
        <begin position="469"/>
        <end position="556"/>
    </location>
</feature>
<comment type="caution">
    <text evidence="5">Lacks conserved residue(s) required for the propagation of feature annotation.</text>
</comment>
<dbReference type="GO" id="GO:0008017">
    <property type="term" value="F:microtubule binding"/>
    <property type="evidence" value="ECO:0007669"/>
    <property type="project" value="InterPro"/>
</dbReference>
<keyword evidence="9" id="KW-1185">Reference proteome</keyword>
<dbReference type="RefSeq" id="XP_005718794.1">
    <property type="nucleotide sequence ID" value="XM_005718737.1"/>
</dbReference>
<dbReference type="STRING" id="2769.R7QLC9"/>
<name>R7QLC9_CHOCR</name>
<dbReference type="AlphaFoldDB" id="R7QLC9"/>
<feature type="domain" description="Kinesin motor" evidence="7">
    <location>
        <begin position="1"/>
        <end position="244"/>
    </location>
</feature>
<keyword evidence="4" id="KW-0505">Motor protein</keyword>
<dbReference type="EMBL" id="HG001975">
    <property type="protein sequence ID" value="CDF38889.1"/>
    <property type="molecule type" value="Genomic_DNA"/>
</dbReference>
<dbReference type="InterPro" id="IPR001752">
    <property type="entry name" value="Kinesin_motor_dom"/>
</dbReference>
<dbReference type="GO" id="GO:0007018">
    <property type="term" value="P:microtubule-based movement"/>
    <property type="evidence" value="ECO:0007669"/>
    <property type="project" value="InterPro"/>
</dbReference>
<dbReference type="InterPro" id="IPR019821">
    <property type="entry name" value="Kinesin_motor_CS"/>
</dbReference>
<dbReference type="GO" id="GO:0005874">
    <property type="term" value="C:microtubule"/>
    <property type="evidence" value="ECO:0007669"/>
    <property type="project" value="TreeGrafter"/>
</dbReference>
<sequence length="1040" mass="117662">MLGTESDPGITRRSIAEAFRIISACPNRQFLLRASYIEIYNEVIRDLLAPDNDNLKIHEDVINKRVFVDSREEVVTSVGQVMDIIAGGEKVRAVGETNMNDRSSRSHTIFSLKIESREMSVAEAEGEDSATDEGVAVRASTLSLVDLAGSERASFTKAQGMRLVEGGHINKSLLTLGTVINKLSSGEARSYAHIPFRDSKLTRLLQPALGGNARTAIVCAVTPAILHMEETLSTLKFASRAKKVTNQAKTNEFLDDRAKLRRAEKEIARLSAECQRLKAGRRPDASKGVRVSLTDELSNQQRKACRLTFEKKFNILIKALREQDITLDVKERSLGYHGTMRPTNSIDALNLCCKNHSNDSNSKVVDKNVENEVAELRRRTFAAEREKRQALAEINYERQAMIAEVEVLLATSEEAERARASAENECAEVNSMLARQVASSLVGEVVTEVVTTSLVSGELKEAKANLDVLRNVKKKNSDLQCDISSLRKEHADIVKREKRGIGPILKDVKFLEGKLADLDRKYKTVRQSASQSSSEKAAVERELKNMQRQNKVLTGEVTKHRNHVTKGQVRADKKLEGEKKSLEKCVEGLRCEISTLSRSNGEKEEDLNATRKNMDRLKTELDEITLARDNLVKERQVALEKYSELSGKLAISQELCRELEQERQKLQDGRASVTSELSELTEELGKAHLEIEEMRSELSELMKVADDAKKDRAKAVLEHEQAKIQLSEIGKTKGKMESSLLEQGLVNENLQQVIQNKDKVVNEQIETIKTLEESIDEYKGAQESSNIVLAEASSKKRDLMDQLTDANRLNEELRDAKCPECETMLGQLHSLQQTVAEMEGRTSRISAIKSAEEHEQLTVMRKENRSLHNEVEKLSLETKTRTREILKLSETIRSRDRKIYAMEDTLAKLGRGEGRIAALEQRCHRREMMIGELNRRLELQQRILEEGRLPDLFKNGERILELESKYSALLVDQKEREQVVQRLQSEREAMVEESRKLRDIIKDRDIRRVREAAMKKDAQHDEVRRKRDVLHSIPLNAMGR</sequence>
<dbReference type="SUPFAM" id="SSF52540">
    <property type="entry name" value="P-loop containing nucleoside triphosphate hydrolases"/>
    <property type="match status" value="1"/>
</dbReference>
<dbReference type="PANTHER" id="PTHR47968">
    <property type="entry name" value="CENTROMERE PROTEIN E"/>
    <property type="match status" value="1"/>
</dbReference>
<evidence type="ECO:0000256" key="4">
    <source>
        <dbReference type="ARBA" id="ARBA00023175"/>
    </source>
</evidence>
<evidence type="ECO:0000256" key="1">
    <source>
        <dbReference type="ARBA" id="ARBA00022741"/>
    </source>
</evidence>
<dbReference type="KEGG" id="ccp:CHC_T00006378001"/>
<evidence type="ECO:0000256" key="3">
    <source>
        <dbReference type="ARBA" id="ARBA00023054"/>
    </source>
</evidence>
<dbReference type="GO" id="GO:0003777">
    <property type="term" value="F:microtubule motor activity"/>
    <property type="evidence" value="ECO:0007669"/>
    <property type="project" value="InterPro"/>
</dbReference>
<evidence type="ECO:0000256" key="5">
    <source>
        <dbReference type="PROSITE-ProRule" id="PRU00283"/>
    </source>
</evidence>
<evidence type="ECO:0000313" key="9">
    <source>
        <dbReference type="Proteomes" id="UP000012073"/>
    </source>
</evidence>
<feature type="coiled-coil region" evidence="6">
    <location>
        <begin position="373"/>
        <end position="432"/>
    </location>
</feature>
<evidence type="ECO:0000259" key="7">
    <source>
        <dbReference type="PROSITE" id="PS50067"/>
    </source>
</evidence>
<dbReference type="PRINTS" id="PR00380">
    <property type="entry name" value="KINESINHEAVY"/>
</dbReference>
<dbReference type="InterPro" id="IPR027640">
    <property type="entry name" value="Kinesin-like_fam"/>
</dbReference>
<dbReference type="Proteomes" id="UP000012073">
    <property type="component" value="Unassembled WGS sequence"/>
</dbReference>
<feature type="coiled-coil region" evidence="6">
    <location>
        <begin position="761"/>
        <end position="816"/>
    </location>
</feature>
<dbReference type="PROSITE" id="PS00411">
    <property type="entry name" value="KINESIN_MOTOR_1"/>
    <property type="match status" value="1"/>
</dbReference>
<feature type="coiled-coil region" evidence="6">
    <location>
        <begin position="253"/>
        <end position="280"/>
    </location>
</feature>
<feature type="coiled-coil region" evidence="6">
    <location>
        <begin position="600"/>
        <end position="725"/>
    </location>
</feature>
<protein>
    <recommendedName>
        <fullName evidence="7">Kinesin motor domain-containing protein</fullName>
    </recommendedName>
</protein>
<comment type="similarity">
    <text evidence="5">Belongs to the TRAFAC class myosin-kinesin ATPase superfamily. Kinesin family.</text>
</comment>
<dbReference type="Gramene" id="CDF38889">
    <property type="protein sequence ID" value="CDF38889"/>
    <property type="gene ID" value="CHC_T00006378001"/>
</dbReference>
<dbReference type="GO" id="GO:0005524">
    <property type="term" value="F:ATP binding"/>
    <property type="evidence" value="ECO:0007669"/>
    <property type="project" value="UniProtKB-KW"/>
</dbReference>
<dbReference type="GeneID" id="17326530"/>
<dbReference type="GO" id="GO:0000278">
    <property type="term" value="P:mitotic cell cycle"/>
    <property type="evidence" value="ECO:0007669"/>
    <property type="project" value="TreeGrafter"/>
</dbReference>
<proteinExistence type="inferred from homology"/>
<keyword evidence="2" id="KW-0067">ATP-binding</keyword>
<dbReference type="PANTHER" id="PTHR47968:SF75">
    <property type="entry name" value="CENTROMERE-ASSOCIATED PROTEIN E"/>
    <property type="match status" value="1"/>
</dbReference>
<dbReference type="SMART" id="SM00129">
    <property type="entry name" value="KISc"/>
    <property type="match status" value="1"/>
</dbReference>
<dbReference type="InterPro" id="IPR027417">
    <property type="entry name" value="P-loop_NTPase"/>
</dbReference>
<organism evidence="8 9">
    <name type="scientific">Chondrus crispus</name>
    <name type="common">Carrageen Irish moss</name>
    <name type="synonym">Polymorpha crispa</name>
    <dbReference type="NCBI Taxonomy" id="2769"/>
    <lineage>
        <taxon>Eukaryota</taxon>
        <taxon>Rhodophyta</taxon>
        <taxon>Florideophyceae</taxon>
        <taxon>Rhodymeniophycidae</taxon>
        <taxon>Gigartinales</taxon>
        <taxon>Gigartinaceae</taxon>
        <taxon>Chondrus</taxon>
    </lineage>
</organism>
<dbReference type="Gene3D" id="3.40.850.10">
    <property type="entry name" value="Kinesin motor domain"/>
    <property type="match status" value="1"/>
</dbReference>
<keyword evidence="3 6" id="KW-0175">Coiled coil</keyword>
<keyword evidence="1" id="KW-0547">Nucleotide-binding</keyword>
<gene>
    <name evidence="8" type="ORF">CHC_T00006378001</name>
</gene>
<accession>R7QLC9</accession>
<evidence type="ECO:0000313" key="8">
    <source>
        <dbReference type="EMBL" id="CDF38889.1"/>
    </source>
</evidence>
<reference evidence="9" key="1">
    <citation type="journal article" date="2013" name="Proc. Natl. Acad. Sci. U.S.A.">
        <title>Genome structure and metabolic features in the red seaweed Chondrus crispus shed light on evolution of the Archaeplastida.</title>
        <authorList>
            <person name="Collen J."/>
            <person name="Porcel B."/>
            <person name="Carre W."/>
            <person name="Ball S.G."/>
            <person name="Chaparro C."/>
            <person name="Tonon T."/>
            <person name="Barbeyron T."/>
            <person name="Michel G."/>
            <person name="Noel B."/>
            <person name="Valentin K."/>
            <person name="Elias M."/>
            <person name="Artiguenave F."/>
            <person name="Arun A."/>
            <person name="Aury J.M."/>
            <person name="Barbosa-Neto J.F."/>
            <person name="Bothwell J.H."/>
            <person name="Bouget F.Y."/>
            <person name="Brillet L."/>
            <person name="Cabello-Hurtado F."/>
            <person name="Capella-Gutierrez S."/>
            <person name="Charrier B."/>
            <person name="Cladiere L."/>
            <person name="Cock J.M."/>
            <person name="Coelho S.M."/>
            <person name="Colleoni C."/>
            <person name="Czjzek M."/>
            <person name="Da Silva C."/>
            <person name="Delage L."/>
            <person name="Denoeud F."/>
            <person name="Deschamps P."/>
            <person name="Dittami S.M."/>
            <person name="Gabaldon T."/>
            <person name="Gachon C.M."/>
            <person name="Groisillier A."/>
            <person name="Herve C."/>
            <person name="Jabbari K."/>
            <person name="Katinka M."/>
            <person name="Kloareg B."/>
            <person name="Kowalczyk N."/>
            <person name="Labadie K."/>
            <person name="Leblanc C."/>
            <person name="Lopez P.J."/>
            <person name="McLachlan D.H."/>
            <person name="Meslet-Cladiere L."/>
            <person name="Moustafa A."/>
            <person name="Nehr Z."/>
            <person name="Nyvall Collen P."/>
            <person name="Panaud O."/>
            <person name="Partensky F."/>
            <person name="Poulain J."/>
            <person name="Rensing S.A."/>
            <person name="Rousvoal S."/>
            <person name="Samson G."/>
            <person name="Symeonidi A."/>
            <person name="Weissenbach J."/>
            <person name="Zambounis A."/>
            <person name="Wincker P."/>
            <person name="Boyen C."/>
        </authorList>
    </citation>
    <scope>NUCLEOTIDE SEQUENCE [LARGE SCALE GENOMIC DNA]</scope>
    <source>
        <strain evidence="9">cv. Stackhouse</strain>
    </source>
</reference>
<evidence type="ECO:0000256" key="2">
    <source>
        <dbReference type="ARBA" id="ARBA00022840"/>
    </source>
</evidence>